<feature type="region of interest" description="Disordered" evidence="1">
    <location>
        <begin position="1361"/>
        <end position="1427"/>
    </location>
</feature>
<dbReference type="Pfam" id="PF12234">
    <property type="entry name" value="Rav1p_C"/>
    <property type="match status" value="1"/>
</dbReference>
<feature type="domain" description="RAVE complex protein Rav1 C-terminal" evidence="2">
    <location>
        <begin position="675"/>
        <end position="1335"/>
    </location>
</feature>
<name>A0A8X7TA42_CANPA</name>
<dbReference type="SUPFAM" id="SSF50978">
    <property type="entry name" value="WD40 repeat-like"/>
    <property type="match status" value="1"/>
</dbReference>
<evidence type="ECO:0000256" key="1">
    <source>
        <dbReference type="SAM" id="MobiDB-lite"/>
    </source>
</evidence>
<evidence type="ECO:0000313" key="4">
    <source>
        <dbReference type="Proteomes" id="UP000590412"/>
    </source>
</evidence>
<accession>A0A8X7TA42</accession>
<dbReference type="Gene3D" id="2.130.10.10">
    <property type="entry name" value="YVTN repeat-like/Quinoprotein amine dehydrogenase"/>
    <property type="match status" value="1"/>
</dbReference>
<dbReference type="OrthoDB" id="342131at2759"/>
<evidence type="ECO:0000313" key="3">
    <source>
        <dbReference type="EMBL" id="KAF6049007.1"/>
    </source>
</evidence>
<dbReference type="InterPro" id="IPR036322">
    <property type="entry name" value="WD40_repeat_dom_sf"/>
</dbReference>
<dbReference type="GO" id="GO:0007035">
    <property type="term" value="P:vacuolar acidification"/>
    <property type="evidence" value="ECO:0007669"/>
    <property type="project" value="TreeGrafter"/>
</dbReference>
<organism evidence="3 4">
    <name type="scientific">Candida parapsilosis</name>
    <name type="common">Yeast</name>
    <dbReference type="NCBI Taxonomy" id="5480"/>
    <lineage>
        <taxon>Eukaryota</taxon>
        <taxon>Fungi</taxon>
        <taxon>Dikarya</taxon>
        <taxon>Ascomycota</taxon>
        <taxon>Saccharomycotina</taxon>
        <taxon>Pichiomycetes</taxon>
        <taxon>Debaryomycetaceae</taxon>
        <taxon>Candida/Lodderomyces clade</taxon>
        <taxon>Candida</taxon>
    </lineage>
</organism>
<evidence type="ECO:0000259" key="2">
    <source>
        <dbReference type="Pfam" id="PF12234"/>
    </source>
</evidence>
<protein>
    <submittedName>
        <fullName evidence="3">RAVE protein 1 C terminal family protein</fullName>
    </submittedName>
</protein>
<feature type="compositionally biased region" description="Pro residues" evidence="1">
    <location>
        <begin position="1389"/>
        <end position="1400"/>
    </location>
</feature>
<dbReference type="Proteomes" id="UP000590412">
    <property type="component" value="Unassembled WGS sequence"/>
</dbReference>
<reference evidence="3" key="1">
    <citation type="submission" date="2020-03" db="EMBL/GenBank/DDBJ databases">
        <title>FDA dAtabase for Regulatory Grade micrObial Sequences (FDA-ARGOS): Supporting development and validation of Infectious Disease Dx tests.</title>
        <authorList>
            <person name="Campos J."/>
            <person name="Goldberg B."/>
            <person name="Tallon L."/>
            <person name="Sadzewicz L."/>
            <person name="Vavikolanu K."/>
            <person name="Mehta A."/>
            <person name="Aluvathingal J."/>
            <person name="Nadendla S."/>
            <person name="Nandy P."/>
            <person name="Geyer C."/>
            <person name="Yan Y."/>
            <person name="Sichtig H."/>
        </authorList>
    </citation>
    <scope>NUCLEOTIDE SEQUENCE [LARGE SCALE GENOMIC DNA]</scope>
    <source>
        <strain evidence="3">FDAARGOS_652</strain>
    </source>
</reference>
<gene>
    <name evidence="3" type="ORF">FOB60_004390</name>
</gene>
<comment type="caution">
    <text evidence="3">The sequence shown here is derived from an EMBL/GenBank/DDBJ whole genome shotgun (WGS) entry which is preliminary data.</text>
</comment>
<dbReference type="PANTHER" id="PTHR13950:SF9">
    <property type="entry name" value="RABCONNECTIN-3A"/>
    <property type="match status" value="1"/>
</dbReference>
<sequence length="1427" mass="162633">MTITFIPGEVNKSSCSAVQSNWKNHHIIAYGSGNNLIITTATIPPTNKRPNPYNIDKDLQTIYLEKDPVAIDINHKNGVIAVAYDDKLVIYKPMNEYMAIPKWTLAIEFTVDTEVTCLEWACEEDELVIGGKESLYLYHVAEQYGEFKLLQRWSSPQPGAVSHICISPNAKLVMTTSGPYDRLVKVWTRMNYGDENTQFEVSYLVHPPGTYVVDFHWRRKSSRKNEKVLDGSLAHIRKMRGHVNLNNNESEVIYTWTSDYQFKAWASYESNGHNHISNWANLDLTNCFENDDGIRAILIIENIYLQNSLIPILKSTPSKLFDGLNLNELDLLYVISNSGTAKIYAVTNITQTPPTNIKFVPIGEKLDFEFGRNEFPHLNVRCEHDLSVAYIESKEFVTTHLKPVLIKSLSRLNNDERVKYLSFLLHDRVKNTLRFEVVDFNKLLKSDNLGITLLNKYQGHIKSIRKLVRSNSLYSSKNVVLSISNFAEHNYIWEPMIIEQNGLNIMSITKRFRLELSGEEGNGIVDAAIINDIEPPVGYKRRHVVIVVEKLGKLSLWDCNGSVNDDQPATKIDVVDCDLGRSPRTFVLTEYPGAPQNKKRYCIIAVFESDSIKAWNLVLTYQDDKIDAIELESQSIAHLPQDEEIHQITRVDAFLNDNNKSLIAVIDKQGLLRSYTVDYTKDQLEWVITCSIPTNVKNAAKINGSTVINKFAVVDESKRCLSIWDTTQGVLEYEESFPLENGPVTDLDWTFINATSNENSTTSNAILSVGFGRFVLLYTQLRYDYTNKIPTYATIKKIDVSDYTSHAIGDSIWLDKGYLVIGCGNQFFIDDRWIKLGSSTIDSTIRQLMSGYVDKPQEETRDKENIVYDISQLVRVLNGPLPIYHPQFLIQALFMSQIIPVQNILVKLFQALRHGQAIEWDLGIDFAQEMEKHLEPTTNGSSKIKPLQRRMSQTFNLDVFTKFTDELADLLSDKLMKVSLPLMTRHQQSTLLSVVAIVKELNKYSVTLDDNGIRFMIGFKLFQLATKQKRLSMRDINWALHSDNKEVLLNSVEVFYKNRLTWENVKQTGLAYWVKTERLIKLIESVARNEFGESRDPAGLVSLLYLALRKKQILIGLWRIVNHEEKTKMLKFMNNDFTNPRWKSAALKNAFVLLGKHRYMDAAYFFLLADKPYDCCNTLATKVEDISLAIAVAKVYFGVQNIGKESNEVLVQVMEKFVLPHAITNGDRWSTSWVFWQMNDKQMSIQSLIKSPMQMIEQSGRGKFAQFLQDVAVSSKGQSFLRDDPVLVLLFNDLRHRKVDYLKGSLNISPQQEFDFVVRVAMIYSRMGCEYLALLLLRNWTFVQGQGQLASGGEINGDKVGNGYVHQKENGDAQAPNLLDSFTESQPTPSSPPQPQPTSPRPSFKNKAPPPAQAFEEPDMSSFDFGF</sequence>
<proteinExistence type="predicted"/>
<dbReference type="EMBL" id="JABWAB010000006">
    <property type="protein sequence ID" value="KAF6049007.1"/>
    <property type="molecule type" value="Genomic_DNA"/>
</dbReference>
<dbReference type="InterPro" id="IPR052208">
    <property type="entry name" value="DmX-like/RAVE_component"/>
</dbReference>
<dbReference type="InterPro" id="IPR015943">
    <property type="entry name" value="WD40/YVTN_repeat-like_dom_sf"/>
</dbReference>
<dbReference type="InterPro" id="IPR022033">
    <property type="entry name" value="Rav1p_C"/>
</dbReference>
<dbReference type="GO" id="GO:0043291">
    <property type="term" value="C:RAVE complex"/>
    <property type="evidence" value="ECO:0007669"/>
    <property type="project" value="TreeGrafter"/>
</dbReference>
<dbReference type="PANTHER" id="PTHR13950">
    <property type="entry name" value="RABCONNECTIN-RELATED"/>
    <property type="match status" value="1"/>
</dbReference>